<evidence type="ECO:0000313" key="3">
    <source>
        <dbReference type="Proteomes" id="UP001232148"/>
    </source>
</evidence>
<evidence type="ECO:0000256" key="1">
    <source>
        <dbReference type="SAM" id="MobiDB-lite"/>
    </source>
</evidence>
<feature type="region of interest" description="Disordered" evidence="1">
    <location>
        <begin position="143"/>
        <end position="167"/>
    </location>
</feature>
<proteinExistence type="predicted"/>
<keyword evidence="3" id="KW-1185">Reference proteome</keyword>
<protein>
    <submittedName>
        <fullName evidence="2">Uncharacterized protein</fullName>
    </submittedName>
</protein>
<feature type="compositionally biased region" description="Basic and acidic residues" evidence="1">
    <location>
        <begin position="152"/>
        <end position="167"/>
    </location>
</feature>
<sequence>MLDWESCTCHLNPPSAFICTVRNTMLTLYAHRRRFTVCQRQPPPLSWTRGVASSSIARSRCDTSKHVLATREQPRSHLISHSSTAWFRNEAPKINTRRCRPNTSLTQPASRCRLRPAQGLCHTHRLSILELLRPFGHSMWRSPHAEAPNPLREPRLDSARDETRGTS</sequence>
<accession>A0AAD9HM87</accession>
<dbReference type="AlphaFoldDB" id="A0AAD9HM87"/>
<name>A0AAD9HM87_9PEZI</name>
<reference evidence="2" key="1">
    <citation type="submission" date="2021-06" db="EMBL/GenBank/DDBJ databases">
        <title>Comparative genomics, transcriptomics and evolutionary studies reveal genomic signatures of adaptation to plant cell wall in hemibiotrophic fungi.</title>
        <authorList>
            <consortium name="DOE Joint Genome Institute"/>
            <person name="Baroncelli R."/>
            <person name="Diaz J.F."/>
            <person name="Benocci T."/>
            <person name="Peng M."/>
            <person name="Battaglia E."/>
            <person name="Haridas S."/>
            <person name="Andreopoulos W."/>
            <person name="Labutti K."/>
            <person name="Pangilinan J."/>
            <person name="Floch G.L."/>
            <person name="Makela M.R."/>
            <person name="Henrissat B."/>
            <person name="Grigoriev I.V."/>
            <person name="Crouch J.A."/>
            <person name="De Vries R.P."/>
            <person name="Sukno S.A."/>
            <person name="Thon M.R."/>
        </authorList>
    </citation>
    <scope>NUCLEOTIDE SEQUENCE</scope>
    <source>
        <strain evidence="2">MAFF235873</strain>
    </source>
</reference>
<gene>
    <name evidence="2" type="ORF">LX32DRAFT_321421</name>
</gene>
<dbReference type="EMBL" id="MU842850">
    <property type="protein sequence ID" value="KAK2030534.1"/>
    <property type="molecule type" value="Genomic_DNA"/>
</dbReference>
<evidence type="ECO:0000313" key="2">
    <source>
        <dbReference type="EMBL" id="KAK2030534.1"/>
    </source>
</evidence>
<comment type="caution">
    <text evidence="2">The sequence shown here is derived from an EMBL/GenBank/DDBJ whole genome shotgun (WGS) entry which is preliminary data.</text>
</comment>
<dbReference type="Proteomes" id="UP001232148">
    <property type="component" value="Unassembled WGS sequence"/>
</dbReference>
<organism evidence="2 3">
    <name type="scientific">Colletotrichum zoysiae</name>
    <dbReference type="NCBI Taxonomy" id="1216348"/>
    <lineage>
        <taxon>Eukaryota</taxon>
        <taxon>Fungi</taxon>
        <taxon>Dikarya</taxon>
        <taxon>Ascomycota</taxon>
        <taxon>Pezizomycotina</taxon>
        <taxon>Sordariomycetes</taxon>
        <taxon>Hypocreomycetidae</taxon>
        <taxon>Glomerellales</taxon>
        <taxon>Glomerellaceae</taxon>
        <taxon>Colletotrichum</taxon>
        <taxon>Colletotrichum graminicola species complex</taxon>
    </lineage>
</organism>